<keyword evidence="2" id="KW-1185">Reference proteome</keyword>
<organism evidence="1 2">
    <name type="scientific">Eretmocerus hayati</name>
    <dbReference type="NCBI Taxonomy" id="131215"/>
    <lineage>
        <taxon>Eukaryota</taxon>
        <taxon>Metazoa</taxon>
        <taxon>Ecdysozoa</taxon>
        <taxon>Arthropoda</taxon>
        <taxon>Hexapoda</taxon>
        <taxon>Insecta</taxon>
        <taxon>Pterygota</taxon>
        <taxon>Neoptera</taxon>
        <taxon>Endopterygota</taxon>
        <taxon>Hymenoptera</taxon>
        <taxon>Apocrita</taxon>
        <taxon>Proctotrupomorpha</taxon>
        <taxon>Chalcidoidea</taxon>
        <taxon>Aphelinidae</taxon>
        <taxon>Aphelininae</taxon>
        <taxon>Eretmocerus</taxon>
    </lineage>
</organism>
<gene>
    <name evidence="1" type="ORF">QAD02_003052</name>
</gene>
<proteinExistence type="predicted"/>
<name>A0ACC2NLW1_9HYME</name>
<reference evidence="1" key="1">
    <citation type="submission" date="2023-04" db="EMBL/GenBank/DDBJ databases">
        <title>A chromosome-level genome assembly of the parasitoid wasp Eretmocerus hayati.</title>
        <authorList>
            <person name="Zhong Y."/>
            <person name="Liu S."/>
            <person name="Liu Y."/>
        </authorList>
    </citation>
    <scope>NUCLEOTIDE SEQUENCE</scope>
    <source>
        <strain evidence="1">ZJU_SS_LIU_2023</strain>
    </source>
</reference>
<protein>
    <submittedName>
        <fullName evidence="1">Uncharacterized protein</fullName>
    </submittedName>
</protein>
<dbReference type="EMBL" id="CM056743">
    <property type="protein sequence ID" value="KAJ8671793.1"/>
    <property type="molecule type" value="Genomic_DNA"/>
</dbReference>
<comment type="caution">
    <text evidence="1">The sequence shown here is derived from an EMBL/GenBank/DDBJ whole genome shotgun (WGS) entry which is preliminary data.</text>
</comment>
<evidence type="ECO:0000313" key="2">
    <source>
        <dbReference type="Proteomes" id="UP001239111"/>
    </source>
</evidence>
<sequence>MSCLISVSALLEERLKIQERELRRERRLEAREERRRRAREESGSAIDTEPEKEGNEEAPPENNVEEIKGNGDDNSAADGVDGDREQSALDEVHEEAAEVDESLAQVHDVDTSSLSEDVRDDFEPGAEDQNNLPQVHDTDRSSLSENGPEDFDQSSEGEDEFSEPQPDIGEHSAEAAVRQNDVDEAGEGEEHLVQSSAIENNATPSEMFDDEDQQPDVIAAAVKQPVEVAQDVKTAYENEKDGSKSETSVTQMNAKSDAEQERRLAHEEQPQNALIHQVGAAFYHTDHTVVPTDEPSARVQDGTPDGVQFSCYGSKILNVMPVYQHRRYATYFLFKYLPFSVSNPWARC</sequence>
<accession>A0ACC2NLW1</accession>
<evidence type="ECO:0000313" key="1">
    <source>
        <dbReference type="EMBL" id="KAJ8671793.1"/>
    </source>
</evidence>
<dbReference type="Proteomes" id="UP001239111">
    <property type="component" value="Chromosome 3"/>
</dbReference>